<accession>A0AAE0PBV5</accession>
<dbReference type="InterPro" id="IPR001810">
    <property type="entry name" value="F-box_dom"/>
</dbReference>
<dbReference type="SUPFAM" id="SSF81383">
    <property type="entry name" value="F-box domain"/>
    <property type="match status" value="1"/>
</dbReference>
<dbReference type="Gene3D" id="1.20.1280.50">
    <property type="match status" value="1"/>
</dbReference>
<name>A0AAE0PBV5_SORBR</name>
<gene>
    <name evidence="3" type="ORF">B0T20DRAFT_480548</name>
</gene>
<dbReference type="SUPFAM" id="SSF52047">
    <property type="entry name" value="RNI-like"/>
    <property type="match status" value="1"/>
</dbReference>
<feature type="region of interest" description="Disordered" evidence="1">
    <location>
        <begin position="1"/>
        <end position="22"/>
    </location>
</feature>
<dbReference type="CDD" id="cd09917">
    <property type="entry name" value="F-box_SF"/>
    <property type="match status" value="1"/>
</dbReference>
<feature type="compositionally biased region" description="Low complexity" evidence="1">
    <location>
        <begin position="1"/>
        <end position="10"/>
    </location>
</feature>
<dbReference type="Pfam" id="PF00646">
    <property type="entry name" value="F-box"/>
    <property type="match status" value="1"/>
</dbReference>
<evidence type="ECO:0000313" key="3">
    <source>
        <dbReference type="EMBL" id="KAK3396947.1"/>
    </source>
</evidence>
<sequence>MDPETTSQSTPRPPTPSLPERLTLSSLPNEILDRIFSLLPIPSARTCRLLSHRFHPSATRASFPLLVLSPLLSDADHLQTLANNPNIAPTLKSLIYITDTLAQPRWGHTEFGSQMIEENLAETHPEEYTWHNTDHPRNWLPHYLHHPDGAGRIDILSPEWYQFRYRPLISHHRRSAEQRSQDAQRYEQILIDQAKFLAYDHTPNRDYDGIIMCLEQFPALENLTIAACRELSLAAPLNSVPLHSDRNPFRYAPWRTAFPSISTPETEERVLASLVKYLEISTVLGRSRLKTLRLKNLSWGLLDNPGIFFSPIITQTLANLTTLEIQIRHGNPIHVAASECIPPMTQEKLSRIMASGRVREFLKSLRNLRHLTFERDRVWYKNDEMLPQGEFWRWSLHDIIDTEHQWPHLQSLSLSYFNDCERQDIERIMDNHSDTLWKVSLGCADFKTTSWINLVDYFYQENQRRIAGHEEKPLYHLELWGVLKGEREEDISGKANAPDLTGEGEHWELWRGETHSWELARYVYGISFQVSRYAYDHKPLYARILADQREQGIGGL</sequence>
<keyword evidence="4" id="KW-1185">Reference proteome</keyword>
<dbReference type="Proteomes" id="UP001281003">
    <property type="component" value="Unassembled WGS sequence"/>
</dbReference>
<dbReference type="EMBL" id="JAUTDP010000008">
    <property type="protein sequence ID" value="KAK3396947.1"/>
    <property type="molecule type" value="Genomic_DNA"/>
</dbReference>
<proteinExistence type="predicted"/>
<dbReference type="PROSITE" id="PS50181">
    <property type="entry name" value="FBOX"/>
    <property type="match status" value="1"/>
</dbReference>
<comment type="caution">
    <text evidence="3">The sequence shown here is derived from an EMBL/GenBank/DDBJ whole genome shotgun (WGS) entry which is preliminary data.</text>
</comment>
<dbReference type="InterPro" id="IPR032675">
    <property type="entry name" value="LRR_dom_sf"/>
</dbReference>
<reference evidence="3" key="2">
    <citation type="submission" date="2023-07" db="EMBL/GenBank/DDBJ databases">
        <authorList>
            <consortium name="Lawrence Berkeley National Laboratory"/>
            <person name="Haridas S."/>
            <person name="Hensen N."/>
            <person name="Bonometti L."/>
            <person name="Westerberg I."/>
            <person name="Brannstrom I.O."/>
            <person name="Guillou S."/>
            <person name="Cros-Aarteil S."/>
            <person name="Calhoun S."/>
            <person name="Kuo A."/>
            <person name="Mondo S."/>
            <person name="Pangilinan J."/>
            <person name="Riley R."/>
            <person name="LaButti K."/>
            <person name="Andreopoulos B."/>
            <person name="Lipzen A."/>
            <person name="Chen C."/>
            <person name="Yanf M."/>
            <person name="Daum C."/>
            <person name="Ng V."/>
            <person name="Clum A."/>
            <person name="Steindorff A."/>
            <person name="Ohm R."/>
            <person name="Martin F."/>
            <person name="Silar P."/>
            <person name="Natvig D."/>
            <person name="Lalanne C."/>
            <person name="Gautier V."/>
            <person name="Ament-velasquez S.L."/>
            <person name="Kruys A."/>
            <person name="Hutchinson M.I."/>
            <person name="Powell A.J."/>
            <person name="Barry K."/>
            <person name="Miller A.N."/>
            <person name="Grigoriev I.V."/>
            <person name="Debuchy R."/>
            <person name="Gladieux P."/>
            <person name="Thoren M.H."/>
            <person name="Johannesson H."/>
        </authorList>
    </citation>
    <scope>NUCLEOTIDE SEQUENCE</scope>
    <source>
        <strain evidence="3">FGSC 1904</strain>
    </source>
</reference>
<protein>
    <recommendedName>
        <fullName evidence="2">F-box domain-containing protein</fullName>
    </recommendedName>
</protein>
<dbReference type="Gene3D" id="3.80.10.10">
    <property type="entry name" value="Ribonuclease Inhibitor"/>
    <property type="match status" value="1"/>
</dbReference>
<evidence type="ECO:0000256" key="1">
    <source>
        <dbReference type="SAM" id="MobiDB-lite"/>
    </source>
</evidence>
<evidence type="ECO:0000259" key="2">
    <source>
        <dbReference type="PROSITE" id="PS50181"/>
    </source>
</evidence>
<dbReference type="InterPro" id="IPR036047">
    <property type="entry name" value="F-box-like_dom_sf"/>
</dbReference>
<evidence type="ECO:0000313" key="4">
    <source>
        <dbReference type="Proteomes" id="UP001281003"/>
    </source>
</evidence>
<dbReference type="AlphaFoldDB" id="A0AAE0PBV5"/>
<feature type="domain" description="F-box" evidence="2">
    <location>
        <begin position="21"/>
        <end position="55"/>
    </location>
</feature>
<reference evidence="3" key="1">
    <citation type="journal article" date="2023" name="Mol. Phylogenet. Evol.">
        <title>Genome-scale phylogeny and comparative genomics of the fungal order Sordariales.</title>
        <authorList>
            <person name="Hensen N."/>
            <person name="Bonometti L."/>
            <person name="Westerberg I."/>
            <person name="Brannstrom I.O."/>
            <person name="Guillou S."/>
            <person name="Cros-Aarteil S."/>
            <person name="Calhoun S."/>
            <person name="Haridas S."/>
            <person name="Kuo A."/>
            <person name="Mondo S."/>
            <person name="Pangilinan J."/>
            <person name="Riley R."/>
            <person name="LaButti K."/>
            <person name="Andreopoulos B."/>
            <person name="Lipzen A."/>
            <person name="Chen C."/>
            <person name="Yan M."/>
            <person name="Daum C."/>
            <person name="Ng V."/>
            <person name="Clum A."/>
            <person name="Steindorff A."/>
            <person name="Ohm R.A."/>
            <person name="Martin F."/>
            <person name="Silar P."/>
            <person name="Natvig D.O."/>
            <person name="Lalanne C."/>
            <person name="Gautier V."/>
            <person name="Ament-Velasquez S.L."/>
            <person name="Kruys A."/>
            <person name="Hutchinson M.I."/>
            <person name="Powell A.J."/>
            <person name="Barry K."/>
            <person name="Miller A.N."/>
            <person name="Grigoriev I.V."/>
            <person name="Debuchy R."/>
            <person name="Gladieux P."/>
            <person name="Hiltunen Thoren M."/>
            <person name="Johannesson H."/>
        </authorList>
    </citation>
    <scope>NUCLEOTIDE SEQUENCE</scope>
    <source>
        <strain evidence="3">FGSC 1904</strain>
    </source>
</reference>
<organism evidence="3 4">
    <name type="scientific">Sordaria brevicollis</name>
    <dbReference type="NCBI Taxonomy" id="83679"/>
    <lineage>
        <taxon>Eukaryota</taxon>
        <taxon>Fungi</taxon>
        <taxon>Dikarya</taxon>
        <taxon>Ascomycota</taxon>
        <taxon>Pezizomycotina</taxon>
        <taxon>Sordariomycetes</taxon>
        <taxon>Sordariomycetidae</taxon>
        <taxon>Sordariales</taxon>
        <taxon>Sordariaceae</taxon>
        <taxon>Sordaria</taxon>
    </lineage>
</organism>